<feature type="region of interest" description="Disordered" evidence="1">
    <location>
        <begin position="234"/>
        <end position="261"/>
    </location>
</feature>
<dbReference type="EMBL" id="JANUAU010000001">
    <property type="protein sequence ID" value="MCS3676238.1"/>
    <property type="molecule type" value="Genomic_DNA"/>
</dbReference>
<dbReference type="PANTHER" id="PTHR13696:SF99">
    <property type="entry name" value="COBYRINIC ACID AC-DIAMIDE SYNTHASE"/>
    <property type="match status" value="1"/>
</dbReference>
<dbReference type="InterPro" id="IPR050678">
    <property type="entry name" value="DNA_Partitioning_ATPase"/>
</dbReference>
<evidence type="ECO:0000313" key="4">
    <source>
        <dbReference type="Proteomes" id="UP001155027"/>
    </source>
</evidence>
<dbReference type="Pfam" id="PF01656">
    <property type="entry name" value="CbiA"/>
    <property type="match status" value="1"/>
</dbReference>
<dbReference type="Gene3D" id="3.40.50.300">
    <property type="entry name" value="P-loop containing nucleotide triphosphate hydrolases"/>
    <property type="match status" value="1"/>
</dbReference>
<organism evidence="3 4">
    <name type="scientific">Salinibacter ruber</name>
    <dbReference type="NCBI Taxonomy" id="146919"/>
    <lineage>
        <taxon>Bacteria</taxon>
        <taxon>Pseudomonadati</taxon>
        <taxon>Rhodothermota</taxon>
        <taxon>Rhodothermia</taxon>
        <taxon>Rhodothermales</taxon>
        <taxon>Salinibacteraceae</taxon>
        <taxon>Salinibacter</taxon>
    </lineage>
</organism>
<evidence type="ECO:0000313" key="3">
    <source>
        <dbReference type="EMBL" id="MCS3676238.1"/>
    </source>
</evidence>
<evidence type="ECO:0000256" key="1">
    <source>
        <dbReference type="SAM" id="MobiDB-lite"/>
    </source>
</evidence>
<sequence>MSTRSTENNLSRVVVHNHKGGTGKTMLAVHIAEYLVEQGQEWDLMDADPQHNAVSWLTGHAWSGEAALQLPGEGRRSKMTVTVDPETALSSTRLVVDTPPSEDSLEDLQRSGIELVSDDLLICPVSGRFGIDGAIKVAEEVRVSGCRVVVVLNMTDPDDDYASEEVQAARDLEEVENLGIEVFKMTIPRNDKYLRQAELQGRPVWDIPYARSTHTVGALQALCRWIAEGAPPEANRMGQLTPGLANHQGRGEDLQERLWEQ</sequence>
<reference evidence="3" key="1">
    <citation type="submission" date="2022-08" db="EMBL/GenBank/DDBJ databases">
        <title>Genomic Encyclopedia of Type Strains, Phase V (KMG-V): Genome sequencing to study the core and pangenomes of soil and plant-associated prokaryotes.</title>
        <authorList>
            <person name="Whitman W."/>
        </authorList>
    </citation>
    <scope>NUCLEOTIDE SEQUENCE</scope>
    <source>
        <strain evidence="3">0</strain>
    </source>
</reference>
<dbReference type="Proteomes" id="UP001155027">
    <property type="component" value="Unassembled WGS sequence"/>
</dbReference>
<dbReference type="InterPro" id="IPR002586">
    <property type="entry name" value="CobQ/CobB/MinD/ParA_Nub-bd_dom"/>
</dbReference>
<evidence type="ECO:0000259" key="2">
    <source>
        <dbReference type="Pfam" id="PF01656"/>
    </source>
</evidence>
<dbReference type="RefSeq" id="WP_259079093.1">
    <property type="nucleotide sequence ID" value="NZ_JANUAU010000001.1"/>
</dbReference>
<comment type="caution">
    <text evidence="3">The sequence shown here is derived from an EMBL/GenBank/DDBJ whole genome shotgun (WGS) entry which is preliminary data.</text>
</comment>
<proteinExistence type="predicted"/>
<dbReference type="CDD" id="cd02042">
    <property type="entry name" value="ParAB_family"/>
    <property type="match status" value="1"/>
</dbReference>
<dbReference type="InterPro" id="IPR027417">
    <property type="entry name" value="P-loop_NTPase"/>
</dbReference>
<name>A0A9X2PY61_9BACT</name>
<protein>
    <submittedName>
        <fullName evidence="3">Chromosome partitioning protein</fullName>
    </submittedName>
</protein>
<accession>A0A9X2PY61</accession>
<dbReference type="AlphaFoldDB" id="A0A9X2PY61"/>
<feature type="compositionally biased region" description="Basic and acidic residues" evidence="1">
    <location>
        <begin position="249"/>
        <end position="261"/>
    </location>
</feature>
<dbReference type="SUPFAM" id="SSF52540">
    <property type="entry name" value="P-loop containing nucleoside triphosphate hydrolases"/>
    <property type="match status" value="1"/>
</dbReference>
<feature type="domain" description="CobQ/CobB/MinD/ParA nucleotide binding" evidence="2">
    <location>
        <begin position="13"/>
        <end position="196"/>
    </location>
</feature>
<gene>
    <name evidence="3" type="ORF">GGP71_000134</name>
</gene>
<dbReference type="PANTHER" id="PTHR13696">
    <property type="entry name" value="P-LOOP CONTAINING NUCLEOSIDE TRIPHOSPHATE HYDROLASE"/>
    <property type="match status" value="1"/>
</dbReference>